<evidence type="ECO:0000313" key="2">
    <source>
        <dbReference type="EMBL" id="AMT98173.1"/>
    </source>
</evidence>
<dbReference type="InterPro" id="IPR057271">
    <property type="entry name" value="YagK_YfjJ_C"/>
</dbReference>
<keyword evidence="3" id="KW-1185">Reference proteome</keyword>
<sequence length="312" mass="36622">MIIPNLSHEVVVAKVDKLVSDILNPKNRISIQQISYRLNLYYQPMTLLYNNELKYTNSIEWFIGSCYLVCGNCYPHEVFWDEAMAESFLNALNFYQYEYATDKADFAFQEQRNSQSLMEYMSYYLEKYARVLIVRVDLKLKVEFAHLVDTEIFQGFMNQLMVKIQRDREKEKKRKNGKLANASKGCFEDLRGYAWAIEQGIETGGLHCHLVLIYNGDKRQKDWFLGDTVGKRWVEITEGLGWYYNGNTSKRKARYRRRGKLGIGMIDRDKPLEVNNAINAALYLARPNKYEQRLKSWPLNMRSFGRGTLPNS</sequence>
<evidence type="ECO:0000259" key="1">
    <source>
        <dbReference type="Pfam" id="PF11726"/>
    </source>
</evidence>
<dbReference type="Proteomes" id="UP000076104">
    <property type="component" value="Chromosome"/>
</dbReference>
<feature type="domain" description="YagK/YfjJ C-terminal" evidence="1">
    <location>
        <begin position="125"/>
        <end position="306"/>
    </location>
</feature>
<organism evidence="2 3">
    <name type="scientific">Psychrobacter alimentarius</name>
    <dbReference type="NCBI Taxonomy" id="261164"/>
    <lineage>
        <taxon>Bacteria</taxon>
        <taxon>Pseudomonadati</taxon>
        <taxon>Pseudomonadota</taxon>
        <taxon>Gammaproteobacteria</taxon>
        <taxon>Moraxellales</taxon>
        <taxon>Moraxellaceae</taxon>
        <taxon>Psychrobacter</taxon>
    </lineage>
</organism>
<gene>
    <name evidence="2" type="ORF">A3K91_2602</name>
</gene>
<dbReference type="RefSeq" id="WP_062845657.1">
    <property type="nucleotide sequence ID" value="NZ_CP014945.1"/>
</dbReference>
<dbReference type="EMBL" id="CP014945">
    <property type="protein sequence ID" value="AMT98173.1"/>
    <property type="molecule type" value="Genomic_DNA"/>
</dbReference>
<dbReference type="GeneID" id="33058772"/>
<evidence type="ECO:0000313" key="3">
    <source>
        <dbReference type="Proteomes" id="UP000076104"/>
    </source>
</evidence>
<protein>
    <recommendedName>
        <fullName evidence="1">YagK/YfjJ C-terminal domain-containing protein</fullName>
    </recommendedName>
</protein>
<accession>A0ABM6A1D6</accession>
<name>A0ABM6A1D6_9GAMM</name>
<dbReference type="Pfam" id="PF11726">
    <property type="entry name" value="YagK_YfjJ_C"/>
    <property type="match status" value="1"/>
</dbReference>
<proteinExistence type="predicted"/>
<reference evidence="2 3" key="1">
    <citation type="submission" date="2016-03" db="EMBL/GenBank/DDBJ databases">
        <title>Genome sequencing of Psychrobacter alimentarius PAMC 27889.</title>
        <authorList>
            <person name="Lee J."/>
            <person name="Kim O.-S."/>
        </authorList>
    </citation>
    <scope>NUCLEOTIDE SEQUENCE [LARGE SCALE GENOMIC DNA]</scope>
    <source>
        <strain evidence="2 3">PAMC 27889</strain>
    </source>
</reference>